<feature type="transmembrane region" description="Helical" evidence="2">
    <location>
        <begin position="517"/>
        <end position="538"/>
    </location>
</feature>
<name>A0A5M3SYI8_LIMPL</name>
<sequence>MTDKVIYAPEIRLFTYHLKLLRTTNLNEADKDLDLRSLIAYYVQLLADYGLVDSLIKKLQKEMLSPWSIIDRWLEYIDTIKLFLWWVELRIIVLEILINLEDYLSSQTLEDVIKNYLFRADFEDLTDDKNNNPFFKIINNPGKIGIQHLNLSRKYRGAFRPQYMNDSYSFLLQLLRPQKLGQDGVKFSELAELKPPDSFFAGTSSTLDEPLQTHFKQASWGTTILFSGFIDSPPETLEKGKHLADELLQNLLKLDSLETAPPFWESREFFGGFLYEYQKIYNRHSYGQILILLLFSEDSKEKLNGVQWSLPELFFYERKIHQNYLDSREEYKRANRDIKTIEETIRTFPPNIATNVPPDLSEDELRSLKQEIKNLLDLSLRYSQRMRSLVTFENTIAINRQNYLNTLTRMEIKSQSDLTGWRDKANQIFGMFQGQIKADLVYLQQGERLLDTAINTIRGLVEIDQAERDRALEHQIQAAGWGIAVGAIVASTSGLIFQEKMTFPWEANRGDNVHPFTIAVVLSFGAAVVAWLGAKCWIKCSKKRRSPSPGVNKRSQQP</sequence>
<comment type="caution">
    <text evidence="3">The sequence shown here is derived from an EMBL/GenBank/DDBJ whole genome shotgun (WGS) entry which is preliminary data.</text>
</comment>
<evidence type="ECO:0000256" key="2">
    <source>
        <dbReference type="SAM" id="Phobius"/>
    </source>
</evidence>
<evidence type="ECO:0000313" key="3">
    <source>
        <dbReference type="EMBL" id="GCE92213.1"/>
    </source>
</evidence>
<keyword evidence="2" id="KW-1133">Transmembrane helix</keyword>
<organism evidence="3 4">
    <name type="scientific">Limnospira platensis NIES-46</name>
    <dbReference type="NCBI Taxonomy" id="1236695"/>
    <lineage>
        <taxon>Bacteria</taxon>
        <taxon>Bacillati</taxon>
        <taxon>Cyanobacteriota</taxon>
        <taxon>Cyanophyceae</taxon>
        <taxon>Oscillatoriophycideae</taxon>
        <taxon>Oscillatoriales</taxon>
        <taxon>Sirenicapillariaceae</taxon>
        <taxon>Limnospira</taxon>
    </lineage>
</organism>
<reference evidence="3 4" key="1">
    <citation type="journal article" date="2019" name="J Genomics">
        <title>The Draft Genome of a Hydrogen-producing Cyanobacterium, Arthrospira platensis NIES-46.</title>
        <authorList>
            <person name="Suzuki S."/>
            <person name="Yamaguchi H."/>
            <person name="Kawachi M."/>
        </authorList>
    </citation>
    <scope>NUCLEOTIDE SEQUENCE [LARGE SCALE GENOMIC DNA]</scope>
    <source>
        <strain evidence="3 4">NIES-46</strain>
    </source>
</reference>
<feature type="transmembrane region" description="Helical" evidence="2">
    <location>
        <begin position="478"/>
        <end position="497"/>
    </location>
</feature>
<keyword evidence="2" id="KW-0812">Transmembrane</keyword>
<dbReference type="GeneID" id="301681225"/>
<dbReference type="Proteomes" id="UP000326169">
    <property type="component" value="Unassembled WGS sequence"/>
</dbReference>
<evidence type="ECO:0000313" key="4">
    <source>
        <dbReference type="Proteomes" id="UP000326169"/>
    </source>
</evidence>
<keyword evidence="2" id="KW-0472">Membrane</keyword>
<keyword evidence="4" id="KW-1185">Reference proteome</keyword>
<protein>
    <submittedName>
        <fullName evidence="3">Uncharacterized protein</fullName>
    </submittedName>
</protein>
<proteinExistence type="predicted"/>
<dbReference type="EMBL" id="BIMW01000004">
    <property type="protein sequence ID" value="GCE92213.1"/>
    <property type="molecule type" value="Genomic_DNA"/>
</dbReference>
<feature type="coiled-coil region" evidence="1">
    <location>
        <begin position="324"/>
        <end position="385"/>
    </location>
</feature>
<keyword evidence="1" id="KW-0175">Coiled coil</keyword>
<evidence type="ECO:0000256" key="1">
    <source>
        <dbReference type="SAM" id="Coils"/>
    </source>
</evidence>
<dbReference type="RefSeq" id="WP_006616894.1">
    <property type="nucleotide sequence ID" value="NZ_BIMW01000004.1"/>
</dbReference>
<accession>A0A5M3SYI8</accession>
<gene>
    <name evidence="3" type="ORF">NIES46_02490</name>
</gene>